<dbReference type="AlphaFoldDB" id="A0A6P7FBR8"/>
<dbReference type="PANTHER" id="PTHR47027">
    <property type="entry name" value="REVERSE TRANSCRIPTASE DOMAIN-CONTAINING PROTEIN"/>
    <property type="match status" value="1"/>
</dbReference>
<organism evidence="1">
    <name type="scientific">Diabrotica virgifera virgifera</name>
    <name type="common">western corn rootworm</name>
    <dbReference type="NCBI Taxonomy" id="50390"/>
    <lineage>
        <taxon>Eukaryota</taxon>
        <taxon>Metazoa</taxon>
        <taxon>Ecdysozoa</taxon>
        <taxon>Arthropoda</taxon>
        <taxon>Hexapoda</taxon>
        <taxon>Insecta</taxon>
        <taxon>Pterygota</taxon>
        <taxon>Neoptera</taxon>
        <taxon>Endopterygota</taxon>
        <taxon>Coleoptera</taxon>
        <taxon>Polyphaga</taxon>
        <taxon>Cucujiformia</taxon>
        <taxon>Chrysomeloidea</taxon>
        <taxon>Chrysomelidae</taxon>
        <taxon>Galerucinae</taxon>
        <taxon>Diabroticina</taxon>
        <taxon>Diabroticites</taxon>
        <taxon>Diabrotica</taxon>
    </lineage>
</organism>
<dbReference type="RefSeq" id="XP_028132262.1">
    <property type="nucleotide sequence ID" value="XM_028276461.1"/>
</dbReference>
<protein>
    <submittedName>
        <fullName evidence="1">Uncharacterized protein LOC114327754</fullName>
    </submittedName>
</protein>
<dbReference type="PANTHER" id="PTHR47027:SF25">
    <property type="entry name" value="REVERSE TRANSCRIPTASE DOMAIN-CONTAINING PROTEIN"/>
    <property type="match status" value="1"/>
</dbReference>
<accession>A0A6P7FBR8</accession>
<evidence type="ECO:0000313" key="1">
    <source>
        <dbReference type="RefSeq" id="XP_028132262.1"/>
    </source>
</evidence>
<sequence>MSSNIYNVRKCIETNRAFRNFDVYDTAGRQTLYLLIFVPHFKFYTFNSFLCYVFSTLLYGVEGWTLTDTLLKKLEAFEIWVYRRILRIGWVDRVRKGVVMHRMGKVTEVVRTVKNLKLEYFGHVMRHPYYTPFNNTRQGRRKKWARSKKNVMA</sequence>
<dbReference type="InParanoid" id="A0A6P7FBR8"/>
<reference evidence="1" key="1">
    <citation type="submission" date="2025-08" db="UniProtKB">
        <authorList>
            <consortium name="RefSeq"/>
        </authorList>
    </citation>
    <scope>IDENTIFICATION</scope>
    <source>
        <tissue evidence="1">Whole insect</tissue>
    </source>
</reference>
<name>A0A6P7FBR8_DIAVI</name>
<proteinExistence type="predicted"/>
<gene>
    <name evidence="1" type="primary">LOC114327754</name>
</gene>